<dbReference type="Proteomes" id="UP000240535">
    <property type="component" value="Unassembled WGS sequence"/>
</dbReference>
<dbReference type="AlphaFoldDB" id="A0A2P8R0H7"/>
<keyword evidence="3" id="KW-1185">Reference proteome</keyword>
<evidence type="ECO:0000256" key="1">
    <source>
        <dbReference type="PIRSR" id="PIRSR605019-1"/>
    </source>
</evidence>
<keyword evidence="1" id="KW-0479">Metal-binding</keyword>
<dbReference type="InterPro" id="IPR052891">
    <property type="entry name" value="DNA-3mA_glycosylase"/>
</dbReference>
<proteinExistence type="predicted"/>
<dbReference type="EMBL" id="PDHH01000004">
    <property type="protein sequence ID" value="PSM52003.1"/>
    <property type="molecule type" value="Genomic_DNA"/>
</dbReference>
<keyword evidence="1" id="KW-0862">Zinc</keyword>
<name>A0A2P8R0H7_9BACT</name>
<accession>A0A2P8R0H7</accession>
<dbReference type="InterPro" id="IPR005019">
    <property type="entry name" value="Adenine_glyco"/>
</dbReference>
<dbReference type="PANTHER" id="PTHR30037:SF4">
    <property type="entry name" value="DNA-3-METHYLADENINE GLYCOSYLASE I"/>
    <property type="match status" value="1"/>
</dbReference>
<dbReference type="Gene3D" id="1.10.340.30">
    <property type="entry name" value="Hypothetical protein, domain 2"/>
    <property type="match status" value="1"/>
</dbReference>
<dbReference type="OrthoDB" id="9807664at2"/>
<dbReference type="RefSeq" id="WP_106871483.1">
    <property type="nucleotide sequence ID" value="NZ_CP053841.1"/>
</dbReference>
<gene>
    <name evidence="2" type="ORF">CQ405_05415</name>
</gene>
<dbReference type="GO" id="GO:0008725">
    <property type="term" value="F:DNA-3-methyladenine glycosylase activity"/>
    <property type="evidence" value="ECO:0007669"/>
    <property type="project" value="InterPro"/>
</dbReference>
<reference evidence="3" key="1">
    <citation type="submission" date="2017-10" db="EMBL/GenBank/DDBJ databases">
        <title>Campylobacter species from seals.</title>
        <authorList>
            <person name="Gilbert M.J."/>
            <person name="Zomer A.L."/>
            <person name="Timmerman A.J."/>
            <person name="Duim B."/>
            <person name="Wagenaar J.A."/>
        </authorList>
    </citation>
    <scope>NUCLEOTIDE SEQUENCE [LARGE SCALE GENOMIC DNA]</scope>
    <source>
        <strain evidence="3">17S00004-5</strain>
    </source>
</reference>
<feature type="binding site" evidence="1">
    <location>
        <position position="19"/>
    </location>
    <ligand>
        <name>Zn(2+)</name>
        <dbReference type="ChEBI" id="CHEBI:29105"/>
    </ligand>
</feature>
<evidence type="ECO:0000313" key="2">
    <source>
        <dbReference type="EMBL" id="PSM52003.1"/>
    </source>
</evidence>
<feature type="binding site" evidence="1">
    <location>
        <position position="6"/>
    </location>
    <ligand>
        <name>Zn(2+)</name>
        <dbReference type="ChEBI" id="CHEBI:29105"/>
    </ligand>
</feature>
<evidence type="ECO:0000313" key="3">
    <source>
        <dbReference type="Proteomes" id="UP000240535"/>
    </source>
</evidence>
<feature type="binding site" evidence="1">
    <location>
        <position position="181"/>
    </location>
    <ligand>
        <name>Zn(2+)</name>
        <dbReference type="ChEBI" id="CHEBI:29105"/>
    </ligand>
</feature>
<dbReference type="GO" id="GO:0006284">
    <property type="term" value="P:base-excision repair"/>
    <property type="evidence" value="ECO:0007669"/>
    <property type="project" value="InterPro"/>
</dbReference>
<protein>
    <submittedName>
        <fullName evidence="2">DNA-3-methyladenine glycosylase I</fullName>
    </submittedName>
</protein>
<dbReference type="PANTHER" id="PTHR30037">
    <property type="entry name" value="DNA-3-METHYLADENINE GLYCOSYLASE 1"/>
    <property type="match status" value="1"/>
</dbReference>
<dbReference type="SUPFAM" id="SSF48150">
    <property type="entry name" value="DNA-glycosylase"/>
    <property type="match status" value="1"/>
</dbReference>
<sequence length="184" mass="21637">MEKKCCDWALKSEIEKIYHDNEWGKIVKDDSILFEFIILESFQAGLSWRTILNRREKMREAFDGFNPEILVSYDDNCVEKFMSDDRVIKNRLKLKSLASNAKAFLNIQNEFSSFYNYLWGFVDKKQIINSFSNMKDVPAKTELSDKIAKDMKKRGFKFMGSTTVYAYLQSVGVVNDHLIYCEKR</sequence>
<feature type="binding site" evidence="1">
    <location>
        <position position="177"/>
    </location>
    <ligand>
        <name>Zn(2+)</name>
        <dbReference type="ChEBI" id="CHEBI:29105"/>
    </ligand>
</feature>
<dbReference type="InterPro" id="IPR011257">
    <property type="entry name" value="DNA_glycosylase"/>
</dbReference>
<dbReference type="GO" id="GO:0046872">
    <property type="term" value="F:metal ion binding"/>
    <property type="evidence" value="ECO:0007669"/>
    <property type="project" value="UniProtKB-KW"/>
</dbReference>
<dbReference type="Pfam" id="PF03352">
    <property type="entry name" value="Adenine_glyco"/>
    <property type="match status" value="1"/>
</dbReference>
<organism evidence="2 3">
    <name type="scientific">Campylobacter blaseri</name>
    <dbReference type="NCBI Taxonomy" id="2042961"/>
    <lineage>
        <taxon>Bacteria</taxon>
        <taxon>Pseudomonadati</taxon>
        <taxon>Campylobacterota</taxon>
        <taxon>Epsilonproteobacteria</taxon>
        <taxon>Campylobacterales</taxon>
        <taxon>Campylobacteraceae</taxon>
        <taxon>Campylobacter</taxon>
    </lineage>
</organism>
<comment type="caution">
    <text evidence="2">The sequence shown here is derived from an EMBL/GenBank/DDBJ whole genome shotgun (WGS) entry which is preliminary data.</text>
</comment>